<evidence type="ECO:0000313" key="2">
    <source>
        <dbReference type="EMBL" id="MZR21861.1"/>
    </source>
</evidence>
<comment type="caution">
    <text evidence="2">The sequence shown here is derived from an EMBL/GenBank/DDBJ whole genome shotgun (WGS) entry which is preliminary data.</text>
</comment>
<dbReference type="Proteomes" id="UP000445696">
    <property type="component" value="Unassembled WGS sequence"/>
</dbReference>
<keyword evidence="1" id="KW-1133">Transmembrane helix</keyword>
<gene>
    <name evidence="2" type="ORF">GQF03_05920</name>
</gene>
<organism evidence="2 3">
    <name type="scientific">Sneathiella chungangensis</name>
    <dbReference type="NCBI Taxonomy" id="1418234"/>
    <lineage>
        <taxon>Bacteria</taxon>
        <taxon>Pseudomonadati</taxon>
        <taxon>Pseudomonadota</taxon>
        <taxon>Alphaproteobacteria</taxon>
        <taxon>Sneathiellales</taxon>
        <taxon>Sneathiellaceae</taxon>
        <taxon>Sneathiella</taxon>
    </lineage>
</organism>
<reference evidence="2 3" key="1">
    <citation type="journal article" date="2014" name="Int. J. Syst. Evol. Microbiol.">
        <title>Sneathiella chungangensis sp. nov., isolated from a marine sand, and emended description of the genus Sneathiella.</title>
        <authorList>
            <person name="Siamphan C."/>
            <person name="Kim H."/>
            <person name="Lee J.S."/>
            <person name="Kim W."/>
        </authorList>
    </citation>
    <scope>NUCLEOTIDE SEQUENCE [LARGE SCALE GENOMIC DNA]</scope>
    <source>
        <strain evidence="2 3">KCTC 32476</strain>
    </source>
</reference>
<evidence type="ECO:0000313" key="3">
    <source>
        <dbReference type="Proteomes" id="UP000445696"/>
    </source>
</evidence>
<sequence length="251" mass="26642">MKRILTIAMVGIAALFCIAIVTVYLSIGSVITTSVEKYGSAITQTAVTLRDADFSPSSGDASLLDLSVANPAGFSAKTALLAPRIEIQIDPQTVGEGVMVIKRMEIEAPEITYEINQSGDNLRALRAQIGEAVAAEKQGSFPDDKAGSPTKFIINDLYISNGVVVVEAEGLTGKRTTAIMKNVHLEDVGRDENGLAPAALVDKLYAPILQAVTIAALSTDLNLSDQALNILRAASDETEEAISRLRELLEN</sequence>
<feature type="transmembrane region" description="Helical" evidence="1">
    <location>
        <begin position="7"/>
        <end position="27"/>
    </location>
</feature>
<proteinExistence type="predicted"/>
<evidence type="ECO:0000256" key="1">
    <source>
        <dbReference type="SAM" id="Phobius"/>
    </source>
</evidence>
<keyword evidence="1" id="KW-0472">Membrane</keyword>
<dbReference type="AlphaFoldDB" id="A0A845MDX2"/>
<keyword evidence="1" id="KW-0812">Transmembrane</keyword>
<name>A0A845MDX2_9PROT</name>
<dbReference type="OrthoDB" id="5401764at2"/>
<evidence type="ECO:0008006" key="4">
    <source>
        <dbReference type="Google" id="ProtNLM"/>
    </source>
</evidence>
<accession>A0A845MDX2</accession>
<dbReference type="RefSeq" id="WP_161338291.1">
    <property type="nucleotide sequence ID" value="NZ_JBHSDG010000001.1"/>
</dbReference>
<protein>
    <recommendedName>
        <fullName evidence="4">AsmA domain-containing protein</fullName>
    </recommendedName>
</protein>
<dbReference type="EMBL" id="WTVA01000002">
    <property type="protein sequence ID" value="MZR21861.1"/>
    <property type="molecule type" value="Genomic_DNA"/>
</dbReference>
<keyword evidence="3" id="KW-1185">Reference proteome</keyword>